<dbReference type="Pfam" id="PF04468">
    <property type="entry name" value="PSP1"/>
    <property type="match status" value="1"/>
</dbReference>
<proteinExistence type="predicted"/>
<protein>
    <recommendedName>
        <fullName evidence="2">PSP1 C-terminal domain-containing protein</fullName>
    </recommendedName>
</protein>
<feature type="region of interest" description="Disordered" evidence="1">
    <location>
        <begin position="588"/>
        <end position="627"/>
    </location>
</feature>
<evidence type="ECO:0000256" key="1">
    <source>
        <dbReference type="SAM" id="MobiDB-lite"/>
    </source>
</evidence>
<accession>A0A1E1J1U5</accession>
<feature type="region of interest" description="Disordered" evidence="1">
    <location>
        <begin position="551"/>
        <end position="576"/>
    </location>
</feature>
<evidence type="ECO:0000259" key="2">
    <source>
        <dbReference type="Pfam" id="PF04468"/>
    </source>
</evidence>
<feature type="domain" description="PSP1 C-terminal" evidence="2">
    <location>
        <begin position="931"/>
        <end position="1026"/>
    </location>
</feature>
<feature type="region of interest" description="Disordered" evidence="1">
    <location>
        <begin position="178"/>
        <end position="230"/>
    </location>
</feature>
<organism evidence="3">
    <name type="scientific">Leishmania guyanensis</name>
    <dbReference type="NCBI Taxonomy" id="5670"/>
    <lineage>
        <taxon>Eukaryota</taxon>
        <taxon>Discoba</taxon>
        <taxon>Euglenozoa</taxon>
        <taxon>Kinetoplastea</taxon>
        <taxon>Metakinetoplastina</taxon>
        <taxon>Trypanosomatida</taxon>
        <taxon>Trypanosomatidae</taxon>
        <taxon>Leishmaniinae</taxon>
        <taxon>Leishmania</taxon>
        <taxon>Leishmania guyanensis species complex</taxon>
    </lineage>
</organism>
<dbReference type="EMBL" id="CALQ01001326">
    <property type="protein sequence ID" value="CCM17534.1"/>
    <property type="molecule type" value="Genomic_DNA"/>
</dbReference>
<reference evidence="3" key="1">
    <citation type="submission" date="2012-08" db="EMBL/GenBank/DDBJ databases">
        <title>Comparative genomics of metastatic and non-metastatic Leishmania guyanensis provides insights into polygenic factors involved in Leishmania RNA virus infection.</title>
        <authorList>
            <person name="Smith D."/>
            <person name="Hertz-Fowler C."/>
            <person name="Martin R."/>
            <person name="Dickens N."/>
            <person name="Fasel N."/>
            <person name="Falquet L."/>
            <person name="Beverley S."/>
            <person name="Zangger H."/>
            <person name="Calderon-Copete S."/>
            <person name="Mottram J."/>
            <person name="Xenarios I."/>
        </authorList>
    </citation>
    <scope>NUCLEOTIDE SEQUENCE</scope>
    <source>
        <strain evidence="3">MHOM/BR/75/M4147/SSU:IR2SAT-LUC</strain>
    </source>
</reference>
<evidence type="ECO:0000313" key="3">
    <source>
        <dbReference type="EMBL" id="CCM17534.1"/>
    </source>
</evidence>
<feature type="region of interest" description="Disordered" evidence="1">
    <location>
        <begin position="363"/>
        <end position="382"/>
    </location>
</feature>
<dbReference type="AlphaFoldDB" id="A0A1E1J1U5"/>
<feature type="region of interest" description="Disordered" evidence="1">
    <location>
        <begin position="1"/>
        <end position="21"/>
    </location>
</feature>
<gene>
    <name evidence="3" type="primary">LgM4147LRVhigh.30.01650.01070</name>
    <name evidence="3" type="ORF">BN36_3050320</name>
</gene>
<dbReference type="InterPro" id="IPR007557">
    <property type="entry name" value="PSP1_C"/>
</dbReference>
<name>A0A1E1J1U5_LEIGU</name>
<feature type="compositionally biased region" description="Polar residues" evidence="1">
    <location>
        <begin position="192"/>
        <end position="228"/>
    </location>
</feature>
<sequence length="1027" mass="108033">MRPTRAGAASRGGKSSTGTGIQTVFRDVTNSYLSTNKENIPPGYLGNAHGSVSLGDDSRNSGCGGSSACNPNVWGGSREPLLLLPRDTGFCGTPLQTDLARTENESISDAAECVADESGFSAVLFAGPASTRPPSGPAVEAAAAHGALTPMTPKRRALSACAAVAGNPGDDSAFLSISRTPGHNVTHHPALSSGSSGCRPMQQRQRGLTAPHSTDTSAAAATPNQARQRPSRVARAALLASPLYATSGGVGTATSIRTSDVQPDNGSVSPLPLQSSLLCTPNRDSRSAAAAATVATGTRAPLDTSTCLEEIPLFLNSFESGSESPTRDAVAVGGYSATQTTPYRTYDLQRAVEEMLRNCLDSFTPAKGSDRNEATPYGSRRGAAQWRQAAPFNAYAGLESLFSPSTVGAGRRDGSSIWAPAMPECTPDRLTVLQGAFAESDGEEVLTTPRSDRASCGIPSAGVRRDPMVYFSTAAVAVVDSSESPRGVKHDNEVGVESIGNLSSGRGGCGAAAESMSQHSSSARSGFEYNCHDGSSSGPDVLTMLAAAVQQQHPEHHHRNTETRPPSARSTMGSMGLGSRTILERDVTGTRQQQSMKPPPSYDITAHHHKPLHHDSSAHPGYSSASSCTATRYALPPPRPSHRLPHVKAAAGSLIAVGGRRVPVDKLHLLSIGDEPPVGQAAAEASLRGGPKSRSQKLSSPLRHVEGPSMRRVPKASLVTVTLAGTAGQEETAVPVAPGRHASAPANRHDAPFLESSASSNVSEAAPARVAVTGPSARRVPPAMATQRRCSSGGAAAGVASLNSALDGEGVRKSSELDVVAVLQFPKGQTMRFLTNLSPTALETAKSAVTRDRARSKRFTAGTATSVLASKTLLRSVEVGKTYLAHVYTQGSPHKGVSYEDVGVCVQLITSTSPLYTAQLGCVDGILLRKVDVFMHDEDRRQHERVLQQQTTAYIECERQFKFSNLPFQLESIYFTFDGSVCIIFYRVVGVANWPSSTCALYCHPNTSRVIRELQFHLNCRVFLKQC</sequence>
<feature type="compositionally biased region" description="Low complexity" evidence="1">
    <location>
        <begin position="618"/>
        <end position="627"/>
    </location>
</feature>
<feature type="region of interest" description="Disordered" evidence="1">
    <location>
        <begin position="680"/>
        <end position="707"/>
    </location>
</feature>